<gene>
    <name evidence="1" type="ORF">GA0061102_1004160</name>
</gene>
<evidence type="ECO:0008006" key="3">
    <source>
        <dbReference type="Google" id="ProtNLM"/>
    </source>
</evidence>
<dbReference type="EMBL" id="FMAH01000004">
    <property type="protein sequence ID" value="SCB16380.1"/>
    <property type="molecule type" value="Genomic_DNA"/>
</dbReference>
<dbReference type="RefSeq" id="WP_092845283.1">
    <property type="nucleotide sequence ID" value="NZ_FMAH01000004.1"/>
</dbReference>
<name>A0A1C3ULK8_9HYPH</name>
<accession>A0A1C3ULK8</accession>
<sequence length="169" mass="18557">MFSIAFAAMPATDAEVMWRGGADAYGYQPETIISDGPGHPCRHCLRNIDAGEELFVFAYRPFPELQPYAETGPIFLHKTPCQRYDAEEILPPVLASSRDFIVRGYGENDRIVYGTGAVTPTGDIAAYAASLLERPDIAYIHVRSARNNCYQCRIDKVEVPAHADAGAST</sequence>
<dbReference type="OrthoDB" id="118609at2"/>
<dbReference type="PIRSF" id="PIRSF034110">
    <property type="entry name" value="DUF1203"/>
    <property type="match status" value="1"/>
</dbReference>
<dbReference type="Proteomes" id="UP000199435">
    <property type="component" value="Unassembled WGS sequence"/>
</dbReference>
<keyword evidence="2" id="KW-1185">Reference proteome</keyword>
<organism evidence="1 2">
    <name type="scientific">Rhizobium miluonense</name>
    <dbReference type="NCBI Taxonomy" id="411945"/>
    <lineage>
        <taxon>Bacteria</taxon>
        <taxon>Pseudomonadati</taxon>
        <taxon>Pseudomonadota</taxon>
        <taxon>Alphaproteobacteria</taxon>
        <taxon>Hyphomicrobiales</taxon>
        <taxon>Rhizobiaceae</taxon>
        <taxon>Rhizobium/Agrobacterium group</taxon>
        <taxon>Rhizobium</taxon>
    </lineage>
</organism>
<proteinExistence type="predicted"/>
<evidence type="ECO:0000313" key="1">
    <source>
        <dbReference type="EMBL" id="SCB16380.1"/>
    </source>
</evidence>
<protein>
    <recommendedName>
        <fullName evidence="3">DUF1203 domain-containing protein</fullName>
    </recommendedName>
</protein>
<dbReference type="InterPro" id="IPR009593">
    <property type="entry name" value="DUF1203"/>
</dbReference>
<dbReference type="AlphaFoldDB" id="A0A1C3ULK8"/>
<dbReference type="Pfam" id="PF06718">
    <property type="entry name" value="DUF1203"/>
    <property type="match status" value="1"/>
</dbReference>
<dbReference type="STRING" id="411945.GA0061102_1004160"/>
<evidence type="ECO:0000313" key="2">
    <source>
        <dbReference type="Proteomes" id="UP000199435"/>
    </source>
</evidence>
<reference evidence="2" key="1">
    <citation type="submission" date="2016-08" db="EMBL/GenBank/DDBJ databases">
        <authorList>
            <person name="Varghese N."/>
            <person name="Submissions Spin"/>
        </authorList>
    </citation>
    <scope>NUCLEOTIDE SEQUENCE [LARGE SCALE GENOMIC DNA]</scope>
    <source>
        <strain evidence="2">HAMBI 2971</strain>
    </source>
</reference>